<protein>
    <submittedName>
        <fullName evidence="2">DUF624 domain-containing protein</fullName>
    </submittedName>
</protein>
<comment type="caution">
    <text evidence="2">The sequence shown here is derived from an EMBL/GenBank/DDBJ whole genome shotgun (WGS) entry which is preliminary data.</text>
</comment>
<name>A0A5C5BB73_9MICO</name>
<organism evidence="2 3">
    <name type="scientific">Miniimonas arenae</name>
    <dbReference type="NCBI Taxonomy" id="676201"/>
    <lineage>
        <taxon>Bacteria</taxon>
        <taxon>Bacillati</taxon>
        <taxon>Actinomycetota</taxon>
        <taxon>Actinomycetes</taxon>
        <taxon>Micrococcales</taxon>
        <taxon>Beutenbergiaceae</taxon>
        <taxon>Miniimonas</taxon>
    </lineage>
</organism>
<feature type="transmembrane region" description="Helical" evidence="1">
    <location>
        <begin position="135"/>
        <end position="157"/>
    </location>
</feature>
<gene>
    <name evidence="2" type="ORF">FH969_08225</name>
</gene>
<dbReference type="OrthoDB" id="4211860at2"/>
<accession>A0A5C5BB73</accession>
<dbReference type="EMBL" id="VENP01000026">
    <property type="protein sequence ID" value="TNU74044.1"/>
    <property type="molecule type" value="Genomic_DNA"/>
</dbReference>
<sequence length="236" mass="25721">MTVMTQRDGAGRNDDEVGRGPLSRGAAWIYRVIVLEVMLVVALLPTIAAILLLDRDSSNVPLYVLALLPAGPALVAGLGAARGWEVEPDLSPARPFWRTYRREALGTLTWWVPLLVVVAVLGVNLAHLQEIEGGALLGPVSALLLLLLPVWAAHMAVLQVRFSFRLRDAARIAVAELVPQWRFSLGALSLIVVLSAITVVTTDVVALLLLWTVVLFLHALSRPLVRDVTERFTVHD</sequence>
<keyword evidence="1" id="KW-0472">Membrane</keyword>
<evidence type="ECO:0000256" key="1">
    <source>
        <dbReference type="SAM" id="Phobius"/>
    </source>
</evidence>
<keyword evidence="1" id="KW-0812">Transmembrane</keyword>
<dbReference type="AlphaFoldDB" id="A0A5C5BB73"/>
<feature type="transmembrane region" description="Helical" evidence="1">
    <location>
        <begin position="104"/>
        <end position="123"/>
    </location>
</feature>
<feature type="transmembrane region" description="Helical" evidence="1">
    <location>
        <begin position="187"/>
        <end position="217"/>
    </location>
</feature>
<dbReference type="Proteomes" id="UP000313849">
    <property type="component" value="Unassembled WGS sequence"/>
</dbReference>
<evidence type="ECO:0000313" key="2">
    <source>
        <dbReference type="EMBL" id="TNU74044.1"/>
    </source>
</evidence>
<evidence type="ECO:0000313" key="3">
    <source>
        <dbReference type="Proteomes" id="UP000313849"/>
    </source>
</evidence>
<proteinExistence type="predicted"/>
<feature type="transmembrane region" description="Helical" evidence="1">
    <location>
        <begin position="28"/>
        <end position="53"/>
    </location>
</feature>
<reference evidence="2 3" key="1">
    <citation type="submission" date="2019-06" db="EMBL/GenBank/DDBJ databases">
        <title>Draft genome sequence of Miniimonas arenae KCTC 19750T isolated from sea sand.</title>
        <authorList>
            <person name="Park S.-J."/>
        </authorList>
    </citation>
    <scope>NUCLEOTIDE SEQUENCE [LARGE SCALE GENOMIC DNA]</scope>
    <source>
        <strain evidence="2 3">KCTC 19750</strain>
    </source>
</reference>
<feature type="transmembrane region" description="Helical" evidence="1">
    <location>
        <begin position="60"/>
        <end position="84"/>
    </location>
</feature>
<keyword evidence="3" id="KW-1185">Reference proteome</keyword>
<keyword evidence="1" id="KW-1133">Transmembrane helix</keyword>